<dbReference type="CDD" id="cd01991">
    <property type="entry name" value="Asn_synthase_B_C"/>
    <property type="match status" value="1"/>
</dbReference>
<dbReference type="SUPFAM" id="SSF52402">
    <property type="entry name" value="Adenine nucleotide alpha hydrolases-like"/>
    <property type="match status" value="1"/>
</dbReference>
<dbReference type="PIRSF" id="PIRSF001589">
    <property type="entry name" value="Asn_synthetase_glu-h"/>
    <property type="match status" value="1"/>
</dbReference>
<protein>
    <recommendedName>
        <fullName evidence="3">asparagine synthase (glutamine-hydrolyzing)</fullName>
        <ecNumber evidence="3">6.3.5.4</ecNumber>
    </recommendedName>
</protein>
<comment type="pathway">
    <text evidence="1">Amino-acid biosynthesis; L-asparagine biosynthesis; L-asparagine from L-aspartate (L-Gln route): step 1/1.</text>
</comment>
<gene>
    <name evidence="6" type="ORF">DEM34_15155</name>
</gene>
<dbReference type="Pfam" id="PF00733">
    <property type="entry name" value="Asn_synthase"/>
    <property type="match status" value="1"/>
</dbReference>
<comment type="catalytic activity">
    <reaction evidence="4">
        <text>L-aspartate + L-glutamine + ATP + H2O = L-asparagine + L-glutamate + AMP + diphosphate + H(+)</text>
        <dbReference type="Rhea" id="RHEA:12228"/>
        <dbReference type="ChEBI" id="CHEBI:15377"/>
        <dbReference type="ChEBI" id="CHEBI:15378"/>
        <dbReference type="ChEBI" id="CHEBI:29985"/>
        <dbReference type="ChEBI" id="CHEBI:29991"/>
        <dbReference type="ChEBI" id="CHEBI:30616"/>
        <dbReference type="ChEBI" id="CHEBI:33019"/>
        <dbReference type="ChEBI" id="CHEBI:58048"/>
        <dbReference type="ChEBI" id="CHEBI:58359"/>
        <dbReference type="ChEBI" id="CHEBI:456215"/>
        <dbReference type="EC" id="6.3.5.4"/>
    </reaction>
</comment>
<dbReference type="AlphaFoldDB" id="A0A2U2MXN2"/>
<dbReference type="Proteomes" id="UP000245474">
    <property type="component" value="Unassembled WGS sequence"/>
</dbReference>
<dbReference type="InterPro" id="IPR029055">
    <property type="entry name" value="Ntn_hydrolases_N"/>
</dbReference>
<feature type="domain" description="Asparagine synthetase" evidence="5">
    <location>
        <begin position="220"/>
        <end position="573"/>
    </location>
</feature>
<dbReference type="RefSeq" id="WP_109679676.1">
    <property type="nucleotide sequence ID" value="NZ_CP086615.1"/>
</dbReference>
<dbReference type="InterPro" id="IPR001962">
    <property type="entry name" value="Asn_synthase"/>
</dbReference>
<dbReference type="Gene3D" id="3.40.50.620">
    <property type="entry name" value="HUPs"/>
    <property type="match status" value="1"/>
</dbReference>
<dbReference type="EMBL" id="QFFI01000028">
    <property type="protein sequence ID" value="PWG61696.1"/>
    <property type="molecule type" value="Genomic_DNA"/>
</dbReference>
<comment type="caution">
    <text evidence="6">The sequence shown here is derived from an EMBL/GenBank/DDBJ whole genome shotgun (WGS) entry which is preliminary data.</text>
</comment>
<evidence type="ECO:0000313" key="7">
    <source>
        <dbReference type="Proteomes" id="UP000245474"/>
    </source>
</evidence>
<sequence length="606" mass="67086">MNHAFAICEHGLAAVARALPAEPAATTPPRARRAALQLAPATLTLLAGFAEAGDGAEGYAPIAPDALWQRLETETPDARVSGQFVLIQADARTLRIAVDPIGWGALYWLEAAPETVAVSTDFWSLLAFLPDSEREVDREALFETLWYRGVFGGKTLLRRIRQAQAGERRIWTRGGGSREQPPPPFRYRAVRRPRGQNAERLDTLLRTEALTLADHGRHPALLLSGGVDSGLLCGLLAAREARNATAFTVRFRGARTDETPAAIRIAQRFGMRQELIELAPEQVFDAQRQVARVYPAPPYHPGAGHDLLTYQAIAAAGADTLLTGDYADALFGPVLLYTVQNYQRLQRIPAPLHGATLAIVRALAPDKARALEQVARDFDQLTPHDFVLHVNAAWRLAASRELVPDAEPTDLRRIAEGFRSASLADWASTHAAYTADAFYARRLFALAEPLGVRGLLPFARPTVTEFAARLPFRQRRHRGINKALLKDVAARYLPADIVHARKSGFFTSDFHRLRQQDARWNDALHDLHNPQARIRNHLDQGALDRMIREALTSDHTGHMGLIWRLTTLEWWLERLARGSDRQFAPPASTAADERLLAPGHLSGMDT</sequence>
<dbReference type="GO" id="GO:0006529">
    <property type="term" value="P:asparagine biosynthetic process"/>
    <property type="evidence" value="ECO:0007669"/>
    <property type="project" value="InterPro"/>
</dbReference>
<dbReference type="InterPro" id="IPR051786">
    <property type="entry name" value="ASN_synthetase/amidase"/>
</dbReference>
<reference evidence="6 7" key="1">
    <citation type="submission" date="2018-05" db="EMBL/GenBank/DDBJ databases">
        <title>Spiribacter halobius sp. nov., a moderately halophilic bacterium isolated from marine solar saltern.</title>
        <authorList>
            <person name="Zheng W.-S."/>
            <person name="Lu D.-C."/>
            <person name="Du Z.-J."/>
        </authorList>
    </citation>
    <scope>NUCLEOTIDE SEQUENCE [LARGE SCALE GENOMIC DNA]</scope>
    <source>
        <strain evidence="6 7">E85</strain>
    </source>
</reference>
<dbReference type="GO" id="GO:0004066">
    <property type="term" value="F:asparagine synthase (glutamine-hydrolyzing) activity"/>
    <property type="evidence" value="ECO:0007669"/>
    <property type="project" value="UniProtKB-EC"/>
</dbReference>
<dbReference type="SUPFAM" id="SSF56235">
    <property type="entry name" value="N-terminal nucleophile aminohydrolases (Ntn hydrolases)"/>
    <property type="match status" value="1"/>
</dbReference>
<organism evidence="6 7">
    <name type="scientific">Sediminicurvatus halobius</name>
    <dbReference type="NCBI Taxonomy" id="2182432"/>
    <lineage>
        <taxon>Bacteria</taxon>
        <taxon>Pseudomonadati</taxon>
        <taxon>Pseudomonadota</taxon>
        <taxon>Gammaproteobacteria</taxon>
        <taxon>Chromatiales</taxon>
        <taxon>Ectothiorhodospiraceae</taxon>
        <taxon>Sediminicurvatus</taxon>
    </lineage>
</organism>
<name>A0A2U2MXN2_9GAMM</name>
<comment type="similarity">
    <text evidence="2">Belongs to the asparagine synthetase family.</text>
</comment>
<dbReference type="InterPro" id="IPR006426">
    <property type="entry name" value="Asn_synth_AEB"/>
</dbReference>
<dbReference type="EC" id="6.3.5.4" evidence="3"/>
<evidence type="ECO:0000256" key="4">
    <source>
        <dbReference type="ARBA" id="ARBA00048741"/>
    </source>
</evidence>
<keyword evidence="7" id="KW-1185">Reference proteome</keyword>
<proteinExistence type="inferred from homology"/>
<evidence type="ECO:0000256" key="3">
    <source>
        <dbReference type="ARBA" id="ARBA00012737"/>
    </source>
</evidence>
<evidence type="ECO:0000256" key="2">
    <source>
        <dbReference type="ARBA" id="ARBA00005752"/>
    </source>
</evidence>
<dbReference type="InterPro" id="IPR014729">
    <property type="entry name" value="Rossmann-like_a/b/a_fold"/>
</dbReference>
<accession>A0A2U2MXN2</accession>
<evidence type="ECO:0000259" key="5">
    <source>
        <dbReference type="Pfam" id="PF00733"/>
    </source>
</evidence>
<dbReference type="PANTHER" id="PTHR43284:SF1">
    <property type="entry name" value="ASPARAGINE SYNTHETASE"/>
    <property type="match status" value="1"/>
</dbReference>
<dbReference type="PANTHER" id="PTHR43284">
    <property type="entry name" value="ASPARAGINE SYNTHETASE (GLUTAMINE-HYDROLYZING)"/>
    <property type="match status" value="1"/>
</dbReference>
<evidence type="ECO:0000256" key="1">
    <source>
        <dbReference type="ARBA" id="ARBA00005187"/>
    </source>
</evidence>
<evidence type="ECO:0000313" key="6">
    <source>
        <dbReference type="EMBL" id="PWG61696.1"/>
    </source>
</evidence>